<dbReference type="GO" id="GO:0005524">
    <property type="term" value="F:ATP binding"/>
    <property type="evidence" value="ECO:0007669"/>
    <property type="project" value="UniProtKB-UniRule"/>
</dbReference>
<keyword evidence="4" id="KW-0132">Cell division</keyword>
<feature type="binding site" evidence="1">
    <location>
        <begin position="223"/>
        <end position="230"/>
    </location>
    <ligand>
        <name>ATP</name>
        <dbReference type="ChEBI" id="CHEBI:30616"/>
    </ligand>
</feature>
<keyword evidence="2" id="KW-0472">Membrane</keyword>
<feature type="transmembrane region" description="Helical" evidence="2">
    <location>
        <begin position="16"/>
        <end position="37"/>
    </location>
</feature>
<dbReference type="PROSITE" id="PS50901">
    <property type="entry name" value="FTSK"/>
    <property type="match status" value="1"/>
</dbReference>
<evidence type="ECO:0000256" key="2">
    <source>
        <dbReference type="SAM" id="Phobius"/>
    </source>
</evidence>
<keyword evidence="1" id="KW-0547">Nucleotide-binding</keyword>
<dbReference type="EMBL" id="CP049888">
    <property type="protein sequence ID" value="QIL49920.1"/>
    <property type="molecule type" value="Genomic_DNA"/>
</dbReference>
<dbReference type="Proteomes" id="UP000500741">
    <property type="component" value="Chromosome"/>
</dbReference>
<evidence type="ECO:0000313" key="5">
    <source>
        <dbReference type="Proteomes" id="UP000500741"/>
    </source>
</evidence>
<protein>
    <submittedName>
        <fullName evidence="4">Cell division protein FtsK</fullName>
    </submittedName>
</protein>
<keyword evidence="2" id="KW-0812">Transmembrane</keyword>
<evidence type="ECO:0000259" key="3">
    <source>
        <dbReference type="PROSITE" id="PS50901"/>
    </source>
</evidence>
<dbReference type="InterPro" id="IPR002543">
    <property type="entry name" value="FtsK_dom"/>
</dbReference>
<keyword evidence="2" id="KW-1133">Transmembrane helix</keyword>
<organism evidence="4 5">
    <name type="scientific">Weissella coleopterorum</name>
    <dbReference type="NCBI Taxonomy" id="2714949"/>
    <lineage>
        <taxon>Bacteria</taxon>
        <taxon>Bacillati</taxon>
        <taxon>Bacillota</taxon>
        <taxon>Bacilli</taxon>
        <taxon>Lactobacillales</taxon>
        <taxon>Lactobacillaceae</taxon>
        <taxon>Weissella</taxon>
    </lineage>
</organism>
<feature type="transmembrane region" description="Helical" evidence="2">
    <location>
        <begin position="231"/>
        <end position="250"/>
    </location>
</feature>
<dbReference type="RefSeq" id="WP_166009020.1">
    <property type="nucleotide sequence ID" value="NZ_CP049888.1"/>
</dbReference>
<dbReference type="GO" id="GO:0051301">
    <property type="term" value="P:cell division"/>
    <property type="evidence" value="ECO:0007669"/>
    <property type="project" value="UniProtKB-KW"/>
</dbReference>
<dbReference type="AlphaFoldDB" id="A0A6G8AY65"/>
<feature type="transmembrane region" description="Helical" evidence="2">
    <location>
        <begin position="49"/>
        <end position="74"/>
    </location>
</feature>
<dbReference type="GO" id="GO:0003677">
    <property type="term" value="F:DNA binding"/>
    <property type="evidence" value="ECO:0007669"/>
    <property type="project" value="InterPro"/>
</dbReference>
<evidence type="ECO:0000313" key="4">
    <source>
        <dbReference type="EMBL" id="QIL49920.1"/>
    </source>
</evidence>
<dbReference type="InterPro" id="IPR027417">
    <property type="entry name" value="P-loop_NTPase"/>
</dbReference>
<reference evidence="4 5" key="1">
    <citation type="submission" date="2020-03" db="EMBL/GenBank/DDBJ databases">
        <title>Weissella sp. nov., isolated from Cybister lewisianus.</title>
        <authorList>
            <person name="Hyun D.-W."/>
            <person name="Bae J.-W."/>
        </authorList>
    </citation>
    <scope>NUCLEOTIDE SEQUENCE [LARGE SCALE GENOMIC DNA]</scope>
    <source>
        <strain evidence="4 5">HDW19</strain>
    </source>
</reference>
<gene>
    <name evidence="4" type="ORF">G7084_00410</name>
</gene>
<dbReference type="KEGG" id="wco:G7084_00410"/>
<keyword evidence="5" id="KW-1185">Reference proteome</keyword>
<accession>A0A6G8AY65</accession>
<evidence type="ECO:0000256" key="1">
    <source>
        <dbReference type="PROSITE-ProRule" id="PRU00289"/>
    </source>
</evidence>
<keyword evidence="1" id="KW-0067">ATP-binding</keyword>
<dbReference type="SUPFAM" id="SSF52540">
    <property type="entry name" value="P-loop containing nucleoside triphosphate hydrolases"/>
    <property type="match status" value="1"/>
</dbReference>
<name>A0A6G8AY65_9LACO</name>
<sequence length="456" mass="52696">MFKTIKYKDQVLARTLLLRCLYVSAFLLLMLFSFVWWKLRQSLVQVNNVQYVISFLVILAIVLLAETIFLKWLYTSYSLSHRDRLANYLKSIEFRQMLSLLMVTKGLFETKSDDDGEFVSYFPKVRVKFKFDTGQMVLEEPINGEQFMERFDKGEFDAVVETAFMADRQTNVYLKNKMISTFAFDPIKFRLKLSALKPKKGSLNIVKGIDWKYDKFYNMLVSGNVGTGKSYFLFAILGQLLAITKFIVVFDPKRSDLGALQYTDILKGKVFSTNTAINEQIHIVYEAMMERAKKMEKIKAEGKIGAYMEFNFKPHFMFFDEFGAWKEMNDKLAFGTPERKAYDLASGDLNEIAMMGRELGFYLIVGMQRPSADSLPMAIRNQLNFRVVMGKPTPEIQKMLFPDSDKELRPLSNDLKGWGFFQMGDGAVRAFFAPEVEKGFNLHEFMEHMGSLREAG</sequence>
<keyword evidence="4" id="KW-0131">Cell cycle</keyword>
<proteinExistence type="predicted"/>
<dbReference type="Gene3D" id="3.40.50.300">
    <property type="entry name" value="P-loop containing nucleotide triphosphate hydrolases"/>
    <property type="match status" value="1"/>
</dbReference>
<feature type="domain" description="FtsK" evidence="3">
    <location>
        <begin position="206"/>
        <end position="398"/>
    </location>
</feature>